<dbReference type="GO" id="GO:0016226">
    <property type="term" value="P:iron-sulfur cluster assembly"/>
    <property type="evidence" value="ECO:0007669"/>
    <property type="project" value="InterPro"/>
</dbReference>
<dbReference type="EMBL" id="CP011971">
    <property type="protein sequence ID" value="AMN46767.1"/>
    <property type="molecule type" value="Genomic_DNA"/>
</dbReference>
<dbReference type="InterPro" id="IPR002871">
    <property type="entry name" value="NIF_FeS_clus_asmbl_NifU_N"/>
</dbReference>
<dbReference type="CDD" id="cd06664">
    <property type="entry name" value="IscU_like"/>
    <property type="match status" value="1"/>
</dbReference>
<dbReference type="STRING" id="465721.ACG33_06580"/>
<dbReference type="Gene3D" id="3.90.1010.10">
    <property type="match status" value="1"/>
</dbReference>
<evidence type="ECO:0000313" key="4">
    <source>
        <dbReference type="Proteomes" id="UP000070250"/>
    </source>
</evidence>
<dbReference type="KEGG" id="sdf:ACG33_06580"/>
<feature type="region of interest" description="Disordered" evidence="1">
    <location>
        <begin position="136"/>
        <end position="156"/>
    </location>
</feature>
<evidence type="ECO:0000313" key="3">
    <source>
        <dbReference type="EMBL" id="AMN46767.1"/>
    </source>
</evidence>
<dbReference type="GO" id="GO:0051536">
    <property type="term" value="F:iron-sulfur cluster binding"/>
    <property type="evidence" value="ECO:0007669"/>
    <property type="project" value="InterPro"/>
</dbReference>
<keyword evidence="4" id="KW-1185">Reference proteome</keyword>
<dbReference type="GO" id="GO:0005506">
    <property type="term" value="F:iron ion binding"/>
    <property type="evidence" value="ECO:0007669"/>
    <property type="project" value="InterPro"/>
</dbReference>
<reference evidence="3 4" key="1">
    <citation type="submission" date="2015-06" db="EMBL/GenBank/DDBJ databases">
        <title>A Comprehensive Approach to Explore the Metabolic and Phylogenetic Diversity of Bacterial Steroid Degradation in the Environment: Testosterone as an Example.</title>
        <authorList>
            <person name="Yang F.-C."/>
            <person name="Chen Y.-L."/>
            <person name="Yu C.-P."/>
            <person name="Tang S.-L."/>
            <person name="Wang P.-H."/>
            <person name="Ismail W."/>
            <person name="Wang C.-H."/>
            <person name="Yang C.-Y."/>
            <person name="Chiang Y.-R."/>
        </authorList>
    </citation>
    <scope>NUCLEOTIDE SEQUENCE [LARGE SCALE GENOMIC DNA]</scope>
    <source>
        <strain evidence="3 4">DSM 18526</strain>
    </source>
</reference>
<organism evidence="3 4">
    <name type="scientific">Steroidobacter denitrificans</name>
    <dbReference type="NCBI Taxonomy" id="465721"/>
    <lineage>
        <taxon>Bacteria</taxon>
        <taxon>Pseudomonadati</taxon>
        <taxon>Pseudomonadota</taxon>
        <taxon>Gammaproteobacteria</taxon>
        <taxon>Steroidobacterales</taxon>
        <taxon>Steroidobacteraceae</taxon>
        <taxon>Steroidobacter</taxon>
    </lineage>
</organism>
<dbReference type="OrthoDB" id="46697at2"/>
<protein>
    <recommendedName>
        <fullName evidence="2">NIF system FeS cluster assembly NifU N-terminal domain-containing protein</fullName>
    </recommendedName>
</protein>
<feature type="domain" description="NIF system FeS cluster assembly NifU N-terminal" evidence="2">
    <location>
        <begin position="12"/>
        <end position="132"/>
    </location>
</feature>
<evidence type="ECO:0000259" key="2">
    <source>
        <dbReference type="Pfam" id="PF01592"/>
    </source>
</evidence>
<dbReference type="Pfam" id="PF01592">
    <property type="entry name" value="NifU_N"/>
    <property type="match status" value="1"/>
</dbReference>
<name>A0A127F8M7_STEDE</name>
<dbReference type="RefSeq" id="WP_066919737.1">
    <property type="nucleotide sequence ID" value="NZ_CP011971.1"/>
</dbReference>
<dbReference type="AlphaFoldDB" id="A0A127F8M7"/>
<feature type="compositionally biased region" description="Basic and acidic residues" evidence="1">
    <location>
        <begin position="138"/>
        <end position="156"/>
    </location>
</feature>
<dbReference type="SUPFAM" id="SSF82649">
    <property type="entry name" value="SufE/NifU"/>
    <property type="match status" value="1"/>
</dbReference>
<accession>A0A127F8M7</accession>
<gene>
    <name evidence="3" type="ORF">ACG33_06580</name>
</gene>
<evidence type="ECO:0000256" key="1">
    <source>
        <dbReference type="SAM" id="MobiDB-lite"/>
    </source>
</evidence>
<sequence>MNTGTGQDDGAYNAAVLDHFLHPRHAGSLAPGPDVIGAAAGSLTEGAKFAFNATLVHDRLGKLRFQAYGCPHCLAAASWLCEHLQAARIEQLDAWHWRDAAAALDIPAAKYGRLLILEDAIRALAAVWRARQASIHAHGQENSRPERPQPERPRAG</sequence>
<dbReference type="Proteomes" id="UP000070250">
    <property type="component" value="Chromosome"/>
</dbReference>
<proteinExistence type="predicted"/>